<sequence>MHKANMEDEQAEEEDDEDRKAPVELLVEFLQAVKDRDLQLASKQCQMILFYEPDHPEASQFLPLIQKKLLEGEEEEEDGDADDSDDSRSDEESSLSSSVWSSSCSSSSLAGEEEEERWVNKQEPSPPFNTSS</sequence>
<keyword evidence="3" id="KW-1185">Reference proteome</keyword>
<evidence type="ECO:0000313" key="2">
    <source>
        <dbReference type="Ensembl" id="ENSMALP00000005665.1"/>
    </source>
</evidence>
<feature type="region of interest" description="Disordered" evidence="1">
    <location>
        <begin position="62"/>
        <end position="132"/>
    </location>
</feature>
<dbReference type="PANTHER" id="PTHR21520:SF2">
    <property type="entry name" value="GLUTAMATE-RICH PROTEIN 2"/>
    <property type="match status" value="1"/>
</dbReference>
<name>A0A3Q3Q6Q9_MONAL</name>
<organism evidence="2 3">
    <name type="scientific">Monopterus albus</name>
    <name type="common">Swamp eel</name>
    <dbReference type="NCBI Taxonomy" id="43700"/>
    <lineage>
        <taxon>Eukaryota</taxon>
        <taxon>Metazoa</taxon>
        <taxon>Chordata</taxon>
        <taxon>Craniata</taxon>
        <taxon>Vertebrata</taxon>
        <taxon>Euteleostomi</taxon>
        <taxon>Actinopterygii</taxon>
        <taxon>Neopterygii</taxon>
        <taxon>Teleostei</taxon>
        <taxon>Neoteleostei</taxon>
        <taxon>Acanthomorphata</taxon>
        <taxon>Anabantaria</taxon>
        <taxon>Synbranchiformes</taxon>
        <taxon>Synbranchidae</taxon>
        <taxon>Monopterus</taxon>
    </lineage>
</organism>
<dbReference type="Ensembl" id="ENSMALT00000005790.1">
    <property type="protein sequence ID" value="ENSMALP00000005665.1"/>
    <property type="gene ID" value="ENSMALG00000004067.1"/>
</dbReference>
<evidence type="ECO:0000313" key="3">
    <source>
        <dbReference type="Proteomes" id="UP000261600"/>
    </source>
</evidence>
<evidence type="ECO:0008006" key="4">
    <source>
        <dbReference type="Google" id="ProtNLM"/>
    </source>
</evidence>
<dbReference type="STRING" id="43700.ENSMALP00000005665"/>
<dbReference type="InterPro" id="IPR026703">
    <property type="entry name" value="ERICH2"/>
</dbReference>
<feature type="compositionally biased region" description="Low complexity" evidence="1">
    <location>
        <begin position="94"/>
        <end position="110"/>
    </location>
</feature>
<reference evidence="2" key="2">
    <citation type="submission" date="2025-09" db="UniProtKB">
        <authorList>
            <consortium name="Ensembl"/>
        </authorList>
    </citation>
    <scope>IDENTIFICATION</scope>
</reference>
<dbReference type="AlphaFoldDB" id="A0A3Q3Q6Q9"/>
<proteinExistence type="predicted"/>
<reference evidence="2" key="1">
    <citation type="submission" date="2025-08" db="UniProtKB">
        <authorList>
            <consortium name="Ensembl"/>
        </authorList>
    </citation>
    <scope>IDENTIFICATION</scope>
</reference>
<feature type="region of interest" description="Disordered" evidence="1">
    <location>
        <begin position="1"/>
        <end position="20"/>
    </location>
</feature>
<dbReference type="Proteomes" id="UP000261600">
    <property type="component" value="Unplaced"/>
</dbReference>
<feature type="compositionally biased region" description="Acidic residues" evidence="1">
    <location>
        <begin position="7"/>
        <end position="17"/>
    </location>
</feature>
<evidence type="ECO:0000256" key="1">
    <source>
        <dbReference type="SAM" id="MobiDB-lite"/>
    </source>
</evidence>
<feature type="compositionally biased region" description="Acidic residues" evidence="1">
    <location>
        <begin position="72"/>
        <end position="85"/>
    </location>
</feature>
<protein>
    <recommendedName>
        <fullName evidence="4">Glutamate rich 2</fullName>
    </recommendedName>
</protein>
<accession>A0A3Q3Q6Q9</accession>
<dbReference type="PANTHER" id="PTHR21520">
    <property type="entry name" value="GLUTAMATE-RICH PROTEIN 2"/>
    <property type="match status" value="1"/>
</dbReference>